<evidence type="ECO:0000313" key="2">
    <source>
        <dbReference type="EMBL" id="OOR19017.1"/>
    </source>
</evidence>
<reference evidence="2 3" key="1">
    <citation type="submission" date="2017-01" db="EMBL/GenBank/DDBJ databases">
        <title>Bacillus cereus isolates.</title>
        <authorList>
            <person name="Beno S.M."/>
        </authorList>
    </citation>
    <scope>NUCLEOTIDE SEQUENCE [LARGE SCALE GENOMIC DNA]</scope>
    <source>
        <strain evidence="2 3">FSL M7-1219</strain>
    </source>
</reference>
<sequence length="63" mass="6785">MWSPFVGKCVIAGSVDAGLGFTIDTKVTVNGSSQYKIHNSKEKAKRQESGTIPDPCPRSCPMK</sequence>
<feature type="region of interest" description="Disordered" evidence="1">
    <location>
        <begin position="37"/>
        <end position="63"/>
    </location>
</feature>
<dbReference type="Proteomes" id="UP000191124">
    <property type="component" value="Unassembled WGS sequence"/>
</dbReference>
<dbReference type="EMBL" id="MUAL01000107">
    <property type="protein sequence ID" value="OOR19017.1"/>
    <property type="molecule type" value="Genomic_DNA"/>
</dbReference>
<evidence type="ECO:0000313" key="3">
    <source>
        <dbReference type="Proteomes" id="UP000191124"/>
    </source>
</evidence>
<evidence type="ECO:0000256" key="1">
    <source>
        <dbReference type="SAM" id="MobiDB-lite"/>
    </source>
</evidence>
<protein>
    <submittedName>
        <fullName evidence="2">Uncharacterized protein</fullName>
    </submittedName>
</protein>
<feature type="compositionally biased region" description="Basic and acidic residues" evidence="1">
    <location>
        <begin position="39"/>
        <end position="48"/>
    </location>
</feature>
<dbReference type="AlphaFoldDB" id="A0A1S9U9M8"/>
<organism evidence="2 3">
    <name type="scientific">Bacillus cereus</name>
    <dbReference type="NCBI Taxonomy" id="1396"/>
    <lineage>
        <taxon>Bacteria</taxon>
        <taxon>Bacillati</taxon>
        <taxon>Bacillota</taxon>
        <taxon>Bacilli</taxon>
        <taxon>Bacillales</taxon>
        <taxon>Bacillaceae</taxon>
        <taxon>Bacillus</taxon>
        <taxon>Bacillus cereus group</taxon>
    </lineage>
</organism>
<proteinExistence type="predicted"/>
<name>A0A1S9U9M8_BACCE</name>
<comment type="caution">
    <text evidence="2">The sequence shown here is derived from an EMBL/GenBank/DDBJ whole genome shotgun (WGS) entry which is preliminary data.</text>
</comment>
<accession>A0A1S9U9M8</accession>
<gene>
    <name evidence="2" type="ORF">BW892_25965</name>
</gene>
<feature type="compositionally biased region" description="Pro residues" evidence="1">
    <location>
        <begin position="54"/>
        <end position="63"/>
    </location>
</feature>